<evidence type="ECO:0000313" key="3">
    <source>
        <dbReference type="Proteomes" id="UP001642409"/>
    </source>
</evidence>
<dbReference type="AlphaFoldDB" id="A0AA86N619"/>
<evidence type="ECO:0000313" key="1">
    <source>
        <dbReference type="EMBL" id="CAI9913517.1"/>
    </source>
</evidence>
<dbReference type="EMBL" id="CATOUU010000026">
    <property type="protein sequence ID" value="CAI9913517.1"/>
    <property type="molecule type" value="Genomic_DNA"/>
</dbReference>
<name>A0AA86N619_9EUKA</name>
<sequence>MQFTTKPLDQPFFDQIVQTIQTHLSDSRKNSFQSSNPIFKSLQNTKDDIPELSIEQIDKLLQLIEPSTAPVMNSFRQLLSEFKVKIQNLPSSEFQLQVDNKTLTLYRMNRDEFNKFYTNMKTTKTYSKKLIDYIKEQDSNVSIPQLKLFSSCFKSESQFKKLILQKITFIESHMIKQEETKYLTKEQFYNNIRSSQSADEIIQCFDYINKFHPKDVPTTTYEHEEIVSTLINILQDCIRLQEYASVLDPNFITATNTIIPLMIYKSFQIIVNYPEQYKVANSLAFIYEIPICYLTEDDLTAEPLLIMNIKDDIHLKNINNKYIHLQYRNLENQMDQQTIVHHINSNEFDNRKSNLITLTVTQAEIDTINTYYHRNDKFIGSIDTRNYTLNVKHQYVHQILNFDYFNNHKMFFHNAIDLEYFDSNNSFYKVFINEHINDADQMLYEIKNSIELDIQYDSALMLRYLMKRSGLEL</sequence>
<reference evidence="2 3" key="2">
    <citation type="submission" date="2024-07" db="EMBL/GenBank/DDBJ databases">
        <authorList>
            <person name="Akdeniz Z."/>
        </authorList>
    </citation>
    <scope>NUCLEOTIDE SEQUENCE [LARGE SCALE GENOMIC DNA]</scope>
</reference>
<organism evidence="1">
    <name type="scientific">Hexamita inflata</name>
    <dbReference type="NCBI Taxonomy" id="28002"/>
    <lineage>
        <taxon>Eukaryota</taxon>
        <taxon>Metamonada</taxon>
        <taxon>Diplomonadida</taxon>
        <taxon>Hexamitidae</taxon>
        <taxon>Hexamitinae</taxon>
        <taxon>Hexamita</taxon>
    </lineage>
</organism>
<comment type="caution">
    <text evidence="1">The sequence shown here is derived from an EMBL/GenBank/DDBJ whole genome shotgun (WGS) entry which is preliminary data.</text>
</comment>
<keyword evidence="3" id="KW-1185">Reference proteome</keyword>
<proteinExistence type="predicted"/>
<dbReference type="Proteomes" id="UP001642409">
    <property type="component" value="Unassembled WGS sequence"/>
</dbReference>
<evidence type="ECO:0000313" key="2">
    <source>
        <dbReference type="EMBL" id="CAL6071141.1"/>
    </source>
</evidence>
<accession>A0AA86N619</accession>
<protein>
    <submittedName>
        <fullName evidence="2">Hypothetical_protein</fullName>
    </submittedName>
</protein>
<gene>
    <name evidence="1" type="ORF">HINF_LOCUS1162</name>
    <name evidence="2" type="ORF">HINF_LOCUS55002</name>
</gene>
<dbReference type="EMBL" id="CAXDID020000289">
    <property type="protein sequence ID" value="CAL6071141.1"/>
    <property type="molecule type" value="Genomic_DNA"/>
</dbReference>
<reference evidence="1" key="1">
    <citation type="submission" date="2023-06" db="EMBL/GenBank/DDBJ databases">
        <authorList>
            <person name="Kurt Z."/>
        </authorList>
    </citation>
    <scope>NUCLEOTIDE SEQUENCE</scope>
</reference>